<evidence type="ECO:0000256" key="6">
    <source>
        <dbReference type="ARBA" id="ARBA00023002"/>
    </source>
</evidence>
<feature type="domain" description="Fe-containing alcohol dehydrogenase-like C-terminal" evidence="12">
    <location>
        <begin position="275"/>
        <end position="463"/>
    </location>
</feature>
<evidence type="ECO:0000313" key="14">
    <source>
        <dbReference type="Proteomes" id="UP000054359"/>
    </source>
</evidence>
<evidence type="ECO:0000259" key="11">
    <source>
        <dbReference type="Pfam" id="PF00465"/>
    </source>
</evidence>
<evidence type="ECO:0000256" key="10">
    <source>
        <dbReference type="ARBA" id="ARBA00070550"/>
    </source>
</evidence>
<evidence type="ECO:0000256" key="4">
    <source>
        <dbReference type="ARBA" id="ARBA00013182"/>
    </source>
</evidence>
<evidence type="ECO:0000256" key="5">
    <source>
        <dbReference type="ARBA" id="ARBA00022946"/>
    </source>
</evidence>
<organism evidence="13 14">
    <name type="scientific">Stegodyphus mimosarum</name>
    <name type="common">African social velvet spider</name>
    <dbReference type="NCBI Taxonomy" id="407821"/>
    <lineage>
        <taxon>Eukaryota</taxon>
        <taxon>Metazoa</taxon>
        <taxon>Ecdysozoa</taxon>
        <taxon>Arthropoda</taxon>
        <taxon>Chelicerata</taxon>
        <taxon>Arachnida</taxon>
        <taxon>Araneae</taxon>
        <taxon>Araneomorphae</taxon>
        <taxon>Entelegynae</taxon>
        <taxon>Eresoidea</taxon>
        <taxon>Eresidae</taxon>
        <taxon>Stegodyphus</taxon>
    </lineage>
</organism>
<dbReference type="Pfam" id="PF25137">
    <property type="entry name" value="ADH_Fe_C"/>
    <property type="match status" value="1"/>
</dbReference>
<dbReference type="InterPro" id="IPR039697">
    <property type="entry name" value="Alcohol_dehydrogenase_Fe"/>
</dbReference>
<dbReference type="InterPro" id="IPR042157">
    <property type="entry name" value="HOT"/>
</dbReference>
<dbReference type="FunFam" id="3.40.50.1970:FF:000010">
    <property type="entry name" value="Probable hydroxyacid-oxoacid transhydrogenase, mitochondrial"/>
    <property type="match status" value="1"/>
</dbReference>
<dbReference type="OrthoDB" id="339764at2759"/>
<dbReference type="FunFam" id="1.20.1090.10:FF:000003">
    <property type="entry name" value="Probable hydroxyacid-oxoacid transhydrogenase, mitochondrial"/>
    <property type="match status" value="1"/>
</dbReference>
<feature type="non-terminal residue" evidence="13">
    <location>
        <position position="464"/>
    </location>
</feature>
<dbReference type="Proteomes" id="UP000054359">
    <property type="component" value="Unassembled WGS sequence"/>
</dbReference>
<gene>
    <name evidence="13" type="ORF">X975_03909</name>
</gene>
<evidence type="ECO:0000256" key="9">
    <source>
        <dbReference type="ARBA" id="ARBA00049496"/>
    </source>
</evidence>
<sequence length="464" mass="50631">MAGKEKIYHLLSTISKASCRCPAHSSAVHLRGNHGFTPKQNGNKEYAFEMACSSVRYGPGVTQEIGMDLKNLNAKKVLLVTDSNISVLPPMTETLDSIHKHGIEYDVFDKVRIEPNNESFEQAISFAKKKQYDAFVAVGGGSVIDTCKAANLYSSDPETEFLDYVNAPIGKGKPVTCNLKPLIAVPTTAGTGSETTGVAIFDHVPLKTKTGIAHRALRPTLGIIDPLHTLHMPSRVAAYSGFDVLCHALESYTAIPFNERTPRPENPVLRPAYQGSNPISDIWALKALRTIQKYFRRAVKNSDDYEARSEMHLASTFAGIGFGNAGVHLCHGMSYPISGLVKEYKASEYKCSHPIIPHGLSVVITAPAVFRFTAPACPERHLTAAEVLGKNTMNVKREDAGKVLADVVREFMKDLGIENGLRGLGFTSSDIPSLVEGTLPQQRVTRLAPRGQSQEELSHLFEES</sequence>
<protein>
    <recommendedName>
        <fullName evidence="10">Probable hydroxyacid-oxoacid transhydrogenase, mitochondrial</fullName>
        <ecNumber evidence="4">1.1.99.24</ecNumber>
    </recommendedName>
</protein>
<dbReference type="CDD" id="cd08190">
    <property type="entry name" value="HOT"/>
    <property type="match status" value="1"/>
</dbReference>
<dbReference type="STRING" id="407821.A0A087TZ15"/>
<dbReference type="EMBL" id="KK117391">
    <property type="protein sequence ID" value="KFM70354.1"/>
    <property type="molecule type" value="Genomic_DNA"/>
</dbReference>
<keyword evidence="6" id="KW-0560">Oxidoreductase</keyword>
<name>A0A087TZ15_STEMI</name>
<dbReference type="Gene3D" id="3.40.50.1970">
    <property type="match status" value="1"/>
</dbReference>
<dbReference type="GO" id="GO:0046872">
    <property type="term" value="F:metal ion binding"/>
    <property type="evidence" value="ECO:0007669"/>
    <property type="project" value="InterPro"/>
</dbReference>
<reference evidence="13 14" key="1">
    <citation type="submission" date="2013-11" db="EMBL/GenBank/DDBJ databases">
        <title>Genome sequencing of Stegodyphus mimosarum.</title>
        <authorList>
            <person name="Bechsgaard J."/>
        </authorList>
    </citation>
    <scope>NUCLEOTIDE SEQUENCE [LARGE SCALE GENOMIC DNA]</scope>
</reference>
<dbReference type="Gene3D" id="1.20.1090.10">
    <property type="entry name" value="Dehydroquinate synthase-like - alpha domain"/>
    <property type="match status" value="1"/>
</dbReference>
<evidence type="ECO:0000256" key="7">
    <source>
        <dbReference type="ARBA" id="ARBA00023128"/>
    </source>
</evidence>
<dbReference type="EC" id="1.1.99.24" evidence="4"/>
<evidence type="ECO:0000256" key="8">
    <source>
        <dbReference type="ARBA" id="ARBA00024921"/>
    </source>
</evidence>
<evidence type="ECO:0000259" key="12">
    <source>
        <dbReference type="Pfam" id="PF25137"/>
    </source>
</evidence>
<dbReference type="OMA" id="NLMGAGC"/>
<comment type="subcellular location">
    <subcellularLocation>
        <location evidence="2">Mitochondrion</location>
    </subcellularLocation>
</comment>
<dbReference type="GO" id="GO:0004022">
    <property type="term" value="F:alcohol dehydrogenase (NAD+) activity"/>
    <property type="evidence" value="ECO:0007669"/>
    <property type="project" value="InterPro"/>
</dbReference>
<dbReference type="SUPFAM" id="SSF56796">
    <property type="entry name" value="Dehydroquinate synthase-like"/>
    <property type="match status" value="1"/>
</dbReference>
<comment type="function">
    <text evidence="8">Catalyzes the cofactor-independent reversible oxidation of gamma-hydroxybutyrate (GHB) to succinic semialdehyde (SSA) coupled to reduction of 2-ketoglutarate (2-KG) to D-2-hydroxyglutarate (D-2-HG). L-3-hydroxybutyrate (L-3-OHB) is also a substrate for HOT when using 2-KG as hydrogen acceptor, resulting in the formation of D-2-HG.</text>
</comment>
<dbReference type="PANTHER" id="PTHR11496:SF83">
    <property type="entry name" value="HYDROXYACID-OXOACID TRANSHYDROGENASE, MITOCHONDRIAL"/>
    <property type="match status" value="1"/>
</dbReference>
<evidence type="ECO:0000256" key="2">
    <source>
        <dbReference type="ARBA" id="ARBA00004173"/>
    </source>
</evidence>
<dbReference type="InterPro" id="IPR056798">
    <property type="entry name" value="ADH_Fe_C"/>
</dbReference>
<comment type="catalytic activity">
    <reaction evidence="1">
        <text>(S)-3-hydroxybutanoate + 2-oxoglutarate = (R)-2-hydroxyglutarate + acetoacetate</text>
        <dbReference type="Rhea" id="RHEA:23048"/>
        <dbReference type="ChEBI" id="CHEBI:11047"/>
        <dbReference type="ChEBI" id="CHEBI:13705"/>
        <dbReference type="ChEBI" id="CHEBI:15801"/>
        <dbReference type="ChEBI" id="CHEBI:16810"/>
        <dbReference type="EC" id="1.1.99.24"/>
    </reaction>
</comment>
<dbReference type="InterPro" id="IPR001670">
    <property type="entry name" value="ADH_Fe/GldA"/>
</dbReference>
<keyword evidence="5" id="KW-0809">Transit peptide</keyword>
<comment type="similarity">
    <text evidence="3">Belongs to the iron-containing alcohol dehydrogenase family. Hydroxyacid-oxoacid transhydrogenase subfamily.</text>
</comment>
<keyword evidence="7" id="KW-0496">Mitochondrion</keyword>
<comment type="catalytic activity">
    <reaction evidence="9">
        <text>4-hydroxybutanoate + 2-oxoglutarate = (R)-2-hydroxyglutarate + succinate semialdehyde</text>
        <dbReference type="Rhea" id="RHEA:24734"/>
        <dbReference type="ChEBI" id="CHEBI:15801"/>
        <dbReference type="ChEBI" id="CHEBI:16724"/>
        <dbReference type="ChEBI" id="CHEBI:16810"/>
        <dbReference type="ChEBI" id="CHEBI:57706"/>
        <dbReference type="EC" id="1.1.99.24"/>
    </reaction>
</comment>
<dbReference type="GO" id="GO:0047988">
    <property type="term" value="F:hydroxyacid-oxoacid transhydrogenase activity"/>
    <property type="evidence" value="ECO:0007669"/>
    <property type="project" value="UniProtKB-EC"/>
</dbReference>
<dbReference type="AlphaFoldDB" id="A0A087TZ15"/>
<dbReference type="Pfam" id="PF00465">
    <property type="entry name" value="Fe-ADH"/>
    <property type="match status" value="1"/>
</dbReference>
<proteinExistence type="inferred from homology"/>
<accession>A0A087TZ15</accession>
<evidence type="ECO:0000313" key="13">
    <source>
        <dbReference type="EMBL" id="KFM70354.1"/>
    </source>
</evidence>
<feature type="domain" description="Alcohol dehydrogenase iron-type/glycerol dehydrogenase GldA" evidence="11">
    <location>
        <begin position="54"/>
        <end position="226"/>
    </location>
</feature>
<dbReference type="PANTHER" id="PTHR11496">
    <property type="entry name" value="ALCOHOL DEHYDROGENASE"/>
    <property type="match status" value="1"/>
</dbReference>
<evidence type="ECO:0000256" key="1">
    <source>
        <dbReference type="ARBA" id="ARBA00000813"/>
    </source>
</evidence>
<evidence type="ECO:0000256" key="3">
    <source>
        <dbReference type="ARBA" id="ARBA00010005"/>
    </source>
</evidence>
<keyword evidence="14" id="KW-1185">Reference proteome</keyword>
<dbReference type="GO" id="GO:0005739">
    <property type="term" value="C:mitochondrion"/>
    <property type="evidence" value="ECO:0007669"/>
    <property type="project" value="UniProtKB-SubCell"/>
</dbReference>